<comment type="caution">
    <text evidence="8">The sequence shown here is derived from an EMBL/GenBank/DDBJ whole genome shotgun (WGS) entry which is preliminary data.</text>
</comment>
<dbReference type="Pfam" id="PF13943">
    <property type="entry name" value="WPP"/>
    <property type="match status" value="1"/>
</dbReference>
<dbReference type="PANTHER" id="PTHR34362">
    <property type="entry name" value="WPP DOMAIN-CONTAINING PROTEIN 1-RELATED"/>
    <property type="match status" value="1"/>
</dbReference>
<dbReference type="EMBL" id="JBFOLJ010000025">
    <property type="protein sequence ID" value="KAL2459000.1"/>
    <property type="molecule type" value="Genomic_DNA"/>
</dbReference>
<organism evidence="8 9">
    <name type="scientific">Forsythia ovata</name>
    <dbReference type="NCBI Taxonomy" id="205694"/>
    <lineage>
        <taxon>Eukaryota</taxon>
        <taxon>Viridiplantae</taxon>
        <taxon>Streptophyta</taxon>
        <taxon>Embryophyta</taxon>
        <taxon>Tracheophyta</taxon>
        <taxon>Spermatophyta</taxon>
        <taxon>Magnoliopsida</taxon>
        <taxon>eudicotyledons</taxon>
        <taxon>Gunneridae</taxon>
        <taxon>Pentapetalae</taxon>
        <taxon>asterids</taxon>
        <taxon>lamiids</taxon>
        <taxon>Lamiales</taxon>
        <taxon>Oleaceae</taxon>
        <taxon>Forsythieae</taxon>
        <taxon>Forsythia</taxon>
    </lineage>
</organism>
<dbReference type="InterPro" id="IPR044692">
    <property type="entry name" value="WPP1/2/3"/>
</dbReference>
<evidence type="ECO:0000256" key="1">
    <source>
        <dbReference type="ARBA" id="ARBA00004123"/>
    </source>
</evidence>
<feature type="compositionally biased region" description="Basic and acidic residues" evidence="5">
    <location>
        <begin position="156"/>
        <end position="165"/>
    </location>
</feature>
<dbReference type="InterPro" id="IPR025265">
    <property type="entry name" value="WPP_dom"/>
</dbReference>
<feature type="domain" description="WPP" evidence="6">
    <location>
        <begin position="42"/>
        <end position="133"/>
    </location>
</feature>
<dbReference type="Proteomes" id="UP001604277">
    <property type="component" value="Unassembled WGS sequence"/>
</dbReference>
<evidence type="ECO:0000256" key="4">
    <source>
        <dbReference type="ARBA" id="ARBA00023242"/>
    </source>
</evidence>
<comment type="subcellular location">
    <subcellularLocation>
        <location evidence="2">Cytoplasm</location>
    </subcellularLocation>
    <subcellularLocation>
        <location evidence="1">Nucleus</location>
    </subcellularLocation>
</comment>
<protein>
    <submittedName>
        <fullName evidence="8">WPP domain-containing protein 2</fullName>
    </submittedName>
</protein>
<evidence type="ECO:0000259" key="6">
    <source>
        <dbReference type="Pfam" id="PF13943"/>
    </source>
</evidence>
<dbReference type="AlphaFoldDB" id="A0ABD1USB7"/>
<dbReference type="Gene3D" id="1.10.246.200">
    <property type="entry name" value="WPP domain"/>
    <property type="match status" value="1"/>
</dbReference>
<evidence type="ECO:0000256" key="2">
    <source>
        <dbReference type="ARBA" id="ARBA00004496"/>
    </source>
</evidence>
<dbReference type="InterPro" id="IPR038214">
    <property type="entry name" value="WPP_sf"/>
</dbReference>
<feature type="region of interest" description="Disordered" evidence="5">
    <location>
        <begin position="1"/>
        <end position="33"/>
    </location>
</feature>
<evidence type="ECO:0000313" key="9">
    <source>
        <dbReference type="Proteomes" id="UP001604277"/>
    </source>
</evidence>
<dbReference type="PANTHER" id="PTHR34362:SF1">
    <property type="entry name" value="WPP DOMAIN-CONTAINING PROTEIN 1-RELATED"/>
    <property type="match status" value="1"/>
</dbReference>
<evidence type="ECO:0000256" key="3">
    <source>
        <dbReference type="ARBA" id="ARBA00022490"/>
    </source>
</evidence>
<feature type="region of interest" description="Disordered" evidence="5">
    <location>
        <begin position="124"/>
        <end position="165"/>
    </location>
</feature>
<feature type="compositionally biased region" description="Low complexity" evidence="5">
    <location>
        <begin position="8"/>
        <end position="27"/>
    </location>
</feature>
<name>A0ABD1USB7_9LAMI</name>
<keyword evidence="9" id="KW-1185">Reference proteome</keyword>
<gene>
    <name evidence="8" type="ORF">Fot_20443</name>
    <name evidence="7" type="ORF">Fot_55286</name>
</gene>
<reference evidence="9" key="1">
    <citation type="submission" date="2024-07" db="EMBL/GenBank/DDBJ databases">
        <title>Two chromosome-level genome assemblies of Korean endemic species Abeliophyllum distichum and Forsythia ovata (Oleaceae).</title>
        <authorList>
            <person name="Jang H."/>
        </authorList>
    </citation>
    <scope>NUCLEOTIDE SEQUENCE [LARGE SCALE GENOMIC DNA]</scope>
</reference>
<dbReference type="GO" id="GO:0005634">
    <property type="term" value="C:nucleus"/>
    <property type="evidence" value="ECO:0007669"/>
    <property type="project" value="UniProtKB-SubCell"/>
</dbReference>
<feature type="compositionally biased region" description="Polar residues" evidence="5">
    <location>
        <begin position="130"/>
        <end position="139"/>
    </location>
</feature>
<reference evidence="8" key="2">
    <citation type="submission" date="2024-07" db="EMBL/GenBank/DDBJ databases">
        <title>Two chromosome-level genome assemblies of Korean endemic species Abeliophyllum distichum and Forsythia ovata (Oleaceae).</title>
        <authorList>
            <person name="Mun J.H."/>
        </authorList>
    </citation>
    <scope>NUCLEOTIDE SEQUENCE</scope>
    <source>
        <strain evidence="8">KNKB202402200001</strain>
        <tissue evidence="8">Leaf</tissue>
    </source>
</reference>
<dbReference type="GO" id="GO:0005737">
    <property type="term" value="C:cytoplasm"/>
    <property type="evidence" value="ECO:0007669"/>
    <property type="project" value="UniProtKB-SubCell"/>
</dbReference>
<keyword evidence="3" id="KW-0963">Cytoplasm</keyword>
<proteinExistence type="predicted"/>
<evidence type="ECO:0000256" key="5">
    <source>
        <dbReference type="SAM" id="MobiDB-lite"/>
    </source>
</evidence>
<dbReference type="EMBL" id="JBFOLJ010000006">
    <property type="protein sequence ID" value="KAL2527842.1"/>
    <property type="molecule type" value="Genomic_DNA"/>
</dbReference>
<sequence length="165" mass="18131">MSDDTEEPPQQQEEAPSETSSSTVTSTITMVDTVPPKYPNVSFSIWPPRERTRDAVKNRLIETLSTPSILSKRYGTMSSEDAVEAAKIIEEEAFRTAETTATTDGDGIEILQVYSREISTRMLDTMKAKSGTQSPNLNKDQPKVDDAESTAPPQSEKTEAAVDDQ</sequence>
<accession>A0ABD1USB7</accession>
<keyword evidence="4" id="KW-0539">Nucleus</keyword>
<evidence type="ECO:0000313" key="8">
    <source>
        <dbReference type="EMBL" id="KAL2527842.1"/>
    </source>
</evidence>
<evidence type="ECO:0000313" key="7">
    <source>
        <dbReference type="EMBL" id="KAL2459000.1"/>
    </source>
</evidence>